<name>A0A395R793_9PSED</name>
<keyword evidence="3" id="KW-1185">Reference proteome</keyword>
<accession>A0A395R793</accession>
<organism evidence="2 3">
    <name type="scientific">Pseudomonas abyssi</name>
    <dbReference type="NCBI Taxonomy" id="170540"/>
    <lineage>
        <taxon>Bacteria</taxon>
        <taxon>Pseudomonadati</taxon>
        <taxon>Pseudomonadota</taxon>
        <taxon>Gammaproteobacteria</taxon>
        <taxon>Pseudomonadales</taxon>
        <taxon>Pseudomonadaceae</taxon>
        <taxon>Pseudomonas</taxon>
    </lineage>
</organism>
<evidence type="ECO:0000313" key="2">
    <source>
        <dbReference type="EMBL" id="RGP55974.1"/>
    </source>
</evidence>
<evidence type="ECO:0000313" key="3">
    <source>
        <dbReference type="Proteomes" id="UP000265411"/>
    </source>
</evidence>
<dbReference type="EMBL" id="LMAZ01000001">
    <property type="protein sequence ID" value="RGP55974.1"/>
    <property type="molecule type" value="Genomic_DNA"/>
</dbReference>
<dbReference type="Proteomes" id="UP000265411">
    <property type="component" value="Unassembled WGS sequence"/>
</dbReference>
<sequence>MAAKKATAKPTEPVEKEAAGAIQQDAPVADPADAQAAPAPEAPAADDKPVTDPVPPAPEQNQANDEQAETVVLVVNRERLEHDGVPYGMGDSIELTHDQAKPLLAIGAVQFGGDD</sequence>
<evidence type="ECO:0000256" key="1">
    <source>
        <dbReference type="SAM" id="MobiDB-lite"/>
    </source>
</evidence>
<gene>
    <name evidence="2" type="ORF">ASB58_00880</name>
</gene>
<dbReference type="AlphaFoldDB" id="A0A395R793"/>
<comment type="caution">
    <text evidence="2">The sequence shown here is derived from an EMBL/GenBank/DDBJ whole genome shotgun (WGS) entry which is preliminary data.</text>
</comment>
<dbReference type="RefSeq" id="WP_118129019.1">
    <property type="nucleotide sequence ID" value="NZ_LMAZ01000001.1"/>
</dbReference>
<reference evidence="2 3" key="1">
    <citation type="journal article" date="2018" name="Syst. Appl. Microbiol.">
        <title>Pseudomonas gallaeciensis sp. nov., isolated from crude-oil-contaminated intertidal sand samples after the Prestige oil spill.</title>
        <authorList>
            <person name="Mulet M."/>
            <person name="Sanchez D."/>
            <person name="Rodriguez A.C."/>
            <person name="Nogales B."/>
            <person name="Bosch R."/>
            <person name="Busquets A."/>
            <person name="Gomila M."/>
            <person name="Lalucat J."/>
            <person name="Garcia-Valdes E."/>
        </authorList>
    </citation>
    <scope>NUCLEOTIDE SEQUENCE [LARGE SCALE GENOMIC DNA]</scope>
    <source>
        <strain evidence="2 3">V113</strain>
    </source>
</reference>
<proteinExistence type="predicted"/>
<protein>
    <submittedName>
        <fullName evidence="2">Uncharacterized protein</fullName>
    </submittedName>
</protein>
<feature type="compositionally biased region" description="Low complexity" evidence="1">
    <location>
        <begin position="21"/>
        <end position="43"/>
    </location>
</feature>
<feature type="region of interest" description="Disordered" evidence="1">
    <location>
        <begin position="1"/>
        <end position="68"/>
    </location>
</feature>
<dbReference type="OrthoDB" id="9975350at2"/>